<protein>
    <submittedName>
        <fullName evidence="2">Yeast cadmium factor 1</fullName>
    </submittedName>
</protein>
<organism evidence="2">
    <name type="scientific">Parodia stuemeri</name>
    <dbReference type="NCBI Taxonomy" id="182830"/>
    <lineage>
        <taxon>Eukaryota</taxon>
        <taxon>Viridiplantae</taxon>
        <taxon>Streptophyta</taxon>
        <taxon>Embryophyta</taxon>
        <taxon>Tracheophyta</taxon>
        <taxon>Spermatophyta</taxon>
        <taxon>Magnoliopsida</taxon>
        <taxon>eudicotyledons</taxon>
        <taxon>Gunneridae</taxon>
        <taxon>Pentapetalae</taxon>
        <taxon>Caryophyllales</taxon>
        <taxon>Cactineae</taxon>
        <taxon>Cactaceae</taxon>
        <taxon>Cactoideae</taxon>
        <taxon>Notocacteae</taxon>
        <taxon>Parodia</taxon>
    </lineage>
</organism>
<name>A0A160STQ6_9CARY</name>
<feature type="non-terminal residue" evidence="2">
    <location>
        <position position="1"/>
    </location>
</feature>
<sequence>SIRAWIHSSNKNTKIEPTNYKIFDEFDIYDEIFDEKEKEIDKKEKKAFLDDKKDILCKKLDQILSINRSNQKKNLFDWMGMNEEILSRTISTWFFPEFFSLYYAYKIKPWTIPINLLFSEDFSVNAKDSKTEEKKDSKTQEKKDSKTQEKKDSKTQEKKDSKTQEKKDSKTQEKKTEEKKTEEKKDSETQEKKERFSIHDDFVSIQPKIGGFQMFWGLFVEDEDVLNALDLGVLMFHLQVQKEKNLDRLVLSSMKKGYLNLDITIEEDLKSISKLLKEGLLIIEPIRLSKRNDGKFLLYHTIGVSWVHKSKKHKKNQKISRDEENYDLL</sequence>
<feature type="region of interest" description="Disordered" evidence="1">
    <location>
        <begin position="129"/>
        <end position="193"/>
    </location>
</feature>
<dbReference type="EMBL" id="LN868096">
    <property type="protein sequence ID" value="CRX62867.1"/>
    <property type="molecule type" value="Genomic_DNA"/>
</dbReference>
<gene>
    <name evidence="2" type="primary">ycf1</name>
</gene>
<accession>A0A160STQ6</accession>
<keyword evidence="2" id="KW-0934">Plastid</keyword>
<proteinExistence type="predicted"/>
<reference evidence="2" key="1">
    <citation type="journal article" date="2016" name="Am. J. Bot.">
        <title>An integrative approach to understanding the evolution and diversity of Copiapoa (Cactaceae), a threatened endemic genus from Chiles Atacama Desert.</title>
        <authorList>
            <person name="Larridon I."/>
            <person name="Walter H.E."/>
            <person name="Guerrero P.C."/>
            <person name="Duarte M."/>
            <person name="Cisternas M.A."/>
            <person name="Pena Hernandez C."/>
            <person name="Bauters K."/>
            <person name="Asselman P."/>
            <person name="Goetghebeur P."/>
            <person name="Samain M.-S."/>
        </authorList>
    </citation>
    <scope>NUCLEOTIDE SEQUENCE</scope>
</reference>
<keyword evidence="2" id="KW-0150">Chloroplast</keyword>
<evidence type="ECO:0000313" key="2">
    <source>
        <dbReference type="EMBL" id="CRX62867.1"/>
    </source>
</evidence>
<dbReference type="AlphaFoldDB" id="A0A160STQ6"/>
<geneLocation type="chloroplast" evidence="2"/>
<evidence type="ECO:0000256" key="1">
    <source>
        <dbReference type="SAM" id="MobiDB-lite"/>
    </source>
</evidence>
<feature type="non-terminal residue" evidence="2">
    <location>
        <position position="329"/>
    </location>
</feature>